<evidence type="ECO:0000256" key="3">
    <source>
        <dbReference type="ARBA" id="ARBA00022989"/>
    </source>
</evidence>
<keyword evidence="6 7" id="KW-0961">Cell wall biogenesis/degradation</keyword>
<dbReference type="PANTHER" id="PTHR30518">
    <property type="entry name" value="ENDOLYTIC MUREIN TRANSGLYCOSYLASE"/>
    <property type="match status" value="1"/>
</dbReference>
<comment type="catalytic activity">
    <reaction evidence="7">
        <text>a peptidoglycan chain = a peptidoglycan chain with N-acetyl-1,6-anhydromuramyl-[peptide] at the reducing end + a peptidoglycan chain with N-acetylglucosamine at the non-reducing end.</text>
        <dbReference type="EC" id="4.2.2.29"/>
    </reaction>
</comment>
<keyword evidence="2 7" id="KW-0812">Transmembrane</keyword>
<comment type="subcellular location">
    <subcellularLocation>
        <location evidence="7">Cell membrane</location>
        <topology evidence="7">Single-pass membrane protein</topology>
    </subcellularLocation>
</comment>
<keyword evidence="3 7" id="KW-1133">Transmembrane helix</keyword>
<gene>
    <name evidence="7" type="primary">mltG</name>
    <name evidence="8" type="ORF">RxyAA322_06740</name>
</gene>
<evidence type="ECO:0000256" key="7">
    <source>
        <dbReference type="HAMAP-Rule" id="MF_02065"/>
    </source>
</evidence>
<dbReference type="InterPro" id="IPR003770">
    <property type="entry name" value="MLTG-like"/>
</dbReference>
<organism evidence="8 9">
    <name type="scientific">Rubrobacter xylanophilus</name>
    <dbReference type="NCBI Taxonomy" id="49319"/>
    <lineage>
        <taxon>Bacteria</taxon>
        <taxon>Bacillati</taxon>
        <taxon>Actinomycetota</taxon>
        <taxon>Rubrobacteria</taxon>
        <taxon>Rubrobacterales</taxon>
        <taxon>Rubrobacteraceae</taxon>
        <taxon>Rubrobacter</taxon>
    </lineage>
</organism>
<feature type="transmembrane region" description="Helical" evidence="7">
    <location>
        <begin position="41"/>
        <end position="61"/>
    </location>
</feature>
<proteinExistence type="inferred from homology"/>
<dbReference type="Proteomes" id="UP000318065">
    <property type="component" value="Chromosome"/>
</dbReference>
<protein>
    <recommendedName>
        <fullName evidence="7">Endolytic murein transglycosylase</fullName>
        <ecNumber evidence="7">4.2.2.29</ecNumber>
    </recommendedName>
    <alternativeName>
        <fullName evidence="7">Peptidoglycan lytic transglycosylase</fullName>
    </alternativeName>
    <alternativeName>
        <fullName evidence="7">Peptidoglycan polymerization terminase</fullName>
    </alternativeName>
</protein>
<comment type="function">
    <text evidence="7">Functions as a peptidoglycan terminase that cleaves nascent peptidoglycan strands endolytically to terminate their elongation.</text>
</comment>
<comment type="similarity">
    <text evidence="7">Belongs to the transglycosylase MltG family.</text>
</comment>
<evidence type="ECO:0000256" key="2">
    <source>
        <dbReference type="ARBA" id="ARBA00022692"/>
    </source>
</evidence>
<dbReference type="PANTHER" id="PTHR30518:SF2">
    <property type="entry name" value="ENDOLYTIC MUREIN TRANSGLYCOSYLASE"/>
    <property type="match status" value="1"/>
</dbReference>
<keyword evidence="1 7" id="KW-1003">Cell membrane</keyword>
<dbReference type="GO" id="GO:0005886">
    <property type="term" value="C:plasma membrane"/>
    <property type="evidence" value="ECO:0007669"/>
    <property type="project" value="UniProtKB-SubCell"/>
</dbReference>
<name>A0A510HFU0_9ACTN</name>
<dbReference type="CDD" id="cd08010">
    <property type="entry name" value="MltG_like"/>
    <property type="match status" value="1"/>
</dbReference>
<evidence type="ECO:0000256" key="6">
    <source>
        <dbReference type="ARBA" id="ARBA00023316"/>
    </source>
</evidence>
<evidence type="ECO:0000256" key="4">
    <source>
        <dbReference type="ARBA" id="ARBA00023136"/>
    </source>
</evidence>
<feature type="site" description="Important for catalytic activity" evidence="7">
    <location>
        <position position="256"/>
    </location>
</feature>
<evidence type="ECO:0000313" key="8">
    <source>
        <dbReference type="EMBL" id="BBL78820.1"/>
    </source>
</evidence>
<dbReference type="GO" id="GO:0009252">
    <property type="term" value="P:peptidoglycan biosynthetic process"/>
    <property type="evidence" value="ECO:0007669"/>
    <property type="project" value="UniProtKB-UniRule"/>
</dbReference>
<dbReference type="EMBL" id="AP019791">
    <property type="protein sequence ID" value="BBL78820.1"/>
    <property type="molecule type" value="Genomic_DNA"/>
</dbReference>
<dbReference type="AlphaFoldDB" id="A0A510HFU0"/>
<reference evidence="8" key="1">
    <citation type="journal article" date="2019" name="Microbiol. Resour. Announc.">
        <title>Complete Genome Sequence of Rubrobacter xylanophilus Strain AA3-22, Isolated from Arima Onsen in Japan.</title>
        <authorList>
            <person name="Tomariguchi N."/>
            <person name="Miyazaki K."/>
        </authorList>
    </citation>
    <scope>NUCLEOTIDE SEQUENCE [LARGE SCALE GENOMIC DNA]</scope>
    <source>
        <strain evidence="8">AA3-22</strain>
    </source>
</reference>
<accession>A0A510HFU0</accession>
<dbReference type="RefSeq" id="WP_143526920.1">
    <property type="nucleotide sequence ID" value="NZ_AP019791.1"/>
</dbReference>
<evidence type="ECO:0000313" key="9">
    <source>
        <dbReference type="Proteomes" id="UP000318065"/>
    </source>
</evidence>
<dbReference type="Pfam" id="PF02618">
    <property type="entry name" value="YceG"/>
    <property type="match status" value="1"/>
</dbReference>
<evidence type="ECO:0000256" key="1">
    <source>
        <dbReference type="ARBA" id="ARBA00022475"/>
    </source>
</evidence>
<dbReference type="OrthoDB" id="9814591at2"/>
<dbReference type="GO" id="GO:0071555">
    <property type="term" value="P:cell wall organization"/>
    <property type="evidence" value="ECO:0007669"/>
    <property type="project" value="UniProtKB-KW"/>
</dbReference>
<dbReference type="NCBIfam" id="TIGR00247">
    <property type="entry name" value="endolytic transglycosylase MltG"/>
    <property type="match status" value="1"/>
</dbReference>
<dbReference type="EC" id="4.2.2.29" evidence="7"/>
<evidence type="ECO:0000256" key="5">
    <source>
        <dbReference type="ARBA" id="ARBA00023239"/>
    </source>
</evidence>
<dbReference type="GO" id="GO:0008932">
    <property type="term" value="F:lytic endotransglycosylase activity"/>
    <property type="evidence" value="ECO:0007669"/>
    <property type="project" value="UniProtKB-UniRule"/>
</dbReference>
<dbReference type="Gene3D" id="3.30.1490.480">
    <property type="entry name" value="Endolytic murein transglycosylase"/>
    <property type="match status" value="1"/>
</dbReference>
<keyword evidence="4 7" id="KW-0472">Membrane</keyword>
<keyword evidence="5 7" id="KW-0456">Lyase</keyword>
<sequence>MRRYNRRRAEDWEELEARLDAIGARSSSKRRRKKRRSGRPLVGLLLLAGVLAVIYAIFAAATGGGEAGAEPVEIRVSRGDTLSGVAERLEEKGVIGSAFLFKLEARLEGKSAAIKPGEYTFRPGEDDDRILARLTAGQAAPTFTVTIPEGLTLQQTAQRVARASSGDITVEEFERAARSTDYPYAFLRDPAIKTTEGFLFPKKYEFEKGATARQVVDRLLEQYLLETQGLDIEGARERLNLTEYELVITASLIEREAANPQEKPLIASVIYNRLREGMPLQIDATVQYARGEPKANLSLEDLEIDSPYNTYQHPGLPPGPICSPSLSSLQAAVNPADTDYLYYVLKRGGEEHFFTSDYDEFLRAKEAAGL</sequence>
<dbReference type="HAMAP" id="MF_02065">
    <property type="entry name" value="MltG"/>
    <property type="match status" value="1"/>
</dbReference>
<keyword evidence="9" id="KW-1185">Reference proteome</keyword>